<name>A0A6A6PE91_9PEZI</name>
<feature type="region of interest" description="Disordered" evidence="1">
    <location>
        <begin position="83"/>
        <end position="103"/>
    </location>
</feature>
<dbReference type="OrthoDB" id="5401960at2759"/>
<sequence length="154" mass="17866">MPHRSESVERGGRSCPEQEQYVTHGSVIGLERHIERVVSECEKLKNVLKTPCKDVDPFVERNRHEARRANSQIIESDRILHILPTNKPKQKEDGTPVDVPKTGKEIRDLDHSKADSLLDMYEIPYLPNMFLHEKKELYLRFIDASGDLMHRVLD</sequence>
<dbReference type="AlphaFoldDB" id="A0A6A6PE91"/>
<gene>
    <name evidence="2" type="ORF">BDY21DRAFT_330436</name>
</gene>
<proteinExistence type="predicted"/>
<dbReference type="Proteomes" id="UP000799766">
    <property type="component" value="Unassembled WGS sequence"/>
</dbReference>
<evidence type="ECO:0000313" key="2">
    <source>
        <dbReference type="EMBL" id="KAF2462087.1"/>
    </source>
</evidence>
<evidence type="ECO:0000313" key="3">
    <source>
        <dbReference type="Proteomes" id="UP000799766"/>
    </source>
</evidence>
<dbReference type="EMBL" id="MU001670">
    <property type="protein sequence ID" value="KAF2462087.1"/>
    <property type="molecule type" value="Genomic_DNA"/>
</dbReference>
<reference evidence="2" key="1">
    <citation type="journal article" date="2020" name="Stud. Mycol.">
        <title>101 Dothideomycetes genomes: a test case for predicting lifestyles and emergence of pathogens.</title>
        <authorList>
            <person name="Haridas S."/>
            <person name="Albert R."/>
            <person name="Binder M."/>
            <person name="Bloem J."/>
            <person name="Labutti K."/>
            <person name="Salamov A."/>
            <person name="Andreopoulos B."/>
            <person name="Baker S."/>
            <person name="Barry K."/>
            <person name="Bills G."/>
            <person name="Bluhm B."/>
            <person name="Cannon C."/>
            <person name="Castanera R."/>
            <person name="Culley D."/>
            <person name="Daum C."/>
            <person name="Ezra D."/>
            <person name="Gonzalez J."/>
            <person name="Henrissat B."/>
            <person name="Kuo A."/>
            <person name="Liang C."/>
            <person name="Lipzen A."/>
            <person name="Lutzoni F."/>
            <person name="Magnuson J."/>
            <person name="Mondo S."/>
            <person name="Nolan M."/>
            <person name="Ohm R."/>
            <person name="Pangilinan J."/>
            <person name="Park H.-J."/>
            <person name="Ramirez L."/>
            <person name="Alfaro M."/>
            <person name="Sun H."/>
            <person name="Tritt A."/>
            <person name="Yoshinaga Y."/>
            <person name="Zwiers L.-H."/>
            <person name="Turgeon B."/>
            <person name="Goodwin S."/>
            <person name="Spatafora J."/>
            <person name="Crous P."/>
            <person name="Grigoriev I."/>
        </authorList>
    </citation>
    <scope>NUCLEOTIDE SEQUENCE</scope>
    <source>
        <strain evidence="2">ATCC 16933</strain>
    </source>
</reference>
<accession>A0A6A6PE91</accession>
<keyword evidence="3" id="KW-1185">Reference proteome</keyword>
<protein>
    <submittedName>
        <fullName evidence="2">Uncharacterized protein</fullName>
    </submittedName>
</protein>
<evidence type="ECO:0000256" key="1">
    <source>
        <dbReference type="SAM" id="MobiDB-lite"/>
    </source>
</evidence>
<organism evidence="2 3">
    <name type="scientific">Lineolata rhizophorae</name>
    <dbReference type="NCBI Taxonomy" id="578093"/>
    <lineage>
        <taxon>Eukaryota</taxon>
        <taxon>Fungi</taxon>
        <taxon>Dikarya</taxon>
        <taxon>Ascomycota</taxon>
        <taxon>Pezizomycotina</taxon>
        <taxon>Dothideomycetes</taxon>
        <taxon>Dothideomycetes incertae sedis</taxon>
        <taxon>Lineolatales</taxon>
        <taxon>Lineolataceae</taxon>
        <taxon>Lineolata</taxon>
    </lineage>
</organism>